<evidence type="ECO:0000313" key="2">
    <source>
        <dbReference type="EMBL" id="MBP2332376.1"/>
    </source>
</evidence>
<dbReference type="InterPro" id="IPR002035">
    <property type="entry name" value="VWF_A"/>
</dbReference>
<accession>A0ABS4U6T3</accession>
<evidence type="ECO:0000259" key="1">
    <source>
        <dbReference type="PROSITE" id="PS50234"/>
    </source>
</evidence>
<dbReference type="CDD" id="cd00198">
    <property type="entry name" value="vWFA"/>
    <property type="match status" value="1"/>
</dbReference>
<comment type="caution">
    <text evidence="2">The sequence shown here is derived from an EMBL/GenBank/DDBJ whole genome shotgun (WGS) entry which is preliminary data.</text>
</comment>
<dbReference type="PROSITE" id="PS51257">
    <property type="entry name" value="PROKAR_LIPOPROTEIN"/>
    <property type="match status" value="1"/>
</dbReference>
<organism evidence="2 3">
    <name type="scientific">Corynebacterium freneyi</name>
    <dbReference type="NCBI Taxonomy" id="134034"/>
    <lineage>
        <taxon>Bacteria</taxon>
        <taxon>Bacillati</taxon>
        <taxon>Actinomycetota</taxon>
        <taxon>Actinomycetes</taxon>
        <taxon>Mycobacteriales</taxon>
        <taxon>Corynebacteriaceae</taxon>
        <taxon>Corynebacterium</taxon>
    </lineage>
</organism>
<reference evidence="2 3" key="1">
    <citation type="submission" date="2021-03" db="EMBL/GenBank/DDBJ databases">
        <title>Sequencing the genomes of 1000 actinobacteria strains.</title>
        <authorList>
            <person name="Klenk H.-P."/>
        </authorList>
    </citation>
    <scope>NUCLEOTIDE SEQUENCE [LARGE SCALE GENOMIC DNA]</scope>
    <source>
        <strain evidence="2 3">DSM 44506</strain>
    </source>
</reference>
<dbReference type="Gene3D" id="3.40.190.10">
    <property type="entry name" value="Periplasmic binding protein-like II"/>
    <property type="match status" value="1"/>
</dbReference>
<dbReference type="Pfam" id="PF00092">
    <property type="entry name" value="VWA"/>
    <property type="match status" value="1"/>
</dbReference>
<dbReference type="Pfam" id="PF13531">
    <property type="entry name" value="SBP_bac_11"/>
    <property type="match status" value="1"/>
</dbReference>
<dbReference type="PROSITE" id="PS50234">
    <property type="entry name" value="VWFA"/>
    <property type="match status" value="1"/>
</dbReference>
<name>A0ABS4U6T3_9CORY</name>
<keyword evidence="3" id="KW-1185">Reference proteome</keyword>
<evidence type="ECO:0000313" key="3">
    <source>
        <dbReference type="Proteomes" id="UP001519305"/>
    </source>
</evidence>
<dbReference type="RefSeq" id="WP_070522501.1">
    <property type="nucleotide sequence ID" value="NZ_CP047357.1"/>
</dbReference>
<dbReference type="SUPFAM" id="SSF53850">
    <property type="entry name" value="Periplasmic binding protein-like II"/>
    <property type="match status" value="1"/>
</dbReference>
<dbReference type="InterPro" id="IPR036465">
    <property type="entry name" value="vWFA_dom_sf"/>
</dbReference>
<dbReference type="SMART" id="SM00327">
    <property type="entry name" value="VWA"/>
    <property type="match status" value="1"/>
</dbReference>
<proteinExistence type="predicted"/>
<dbReference type="SUPFAM" id="SSF53300">
    <property type="entry name" value="vWA-like"/>
    <property type="match status" value="1"/>
</dbReference>
<dbReference type="Gene3D" id="3.40.50.410">
    <property type="entry name" value="von Willebrand factor, type A domain"/>
    <property type="match status" value="1"/>
</dbReference>
<dbReference type="EMBL" id="JAGINY010000001">
    <property type="protein sequence ID" value="MBP2332376.1"/>
    <property type="molecule type" value="Genomic_DNA"/>
</dbReference>
<protein>
    <submittedName>
        <fullName evidence="2">Ca-activated chloride channel family protein</fullName>
    </submittedName>
</protein>
<gene>
    <name evidence="2" type="ORF">JOF33_001075</name>
</gene>
<feature type="domain" description="VWFA" evidence="1">
    <location>
        <begin position="353"/>
        <end position="539"/>
    </location>
</feature>
<sequence>MDVSRWRSSFAVVVAALTALFLVACSGGDGGGAGSGGAGADFEPDSSLAGGTIHIAAATELADLEPVMERASEDLGFDVVMDFPGGTLDNSERLGAGEFDGRYDATWFATNRYAELIGADDKLVGAEKIATSPVAFGVRSAKARELGWDSTAPTWAEIAEATSKGDLTIAMTDPGTSNSGFSALVSVATAVADTGNALTAEDVDRVAPQLRDLFEGQTLTSGSSGWLAETFRDDPTRADAMINYESVLHDLKSDGLDVEIIVPADGVVSADYPLSALAEPADAKARERVESIVEWLRANPDVVRDSFRRPADRSDPAPELTDDLLIELPFPGSKEVTDRLVRAYHNELRRPGDTAFVLDTSGSMEGERMRSLQATLTSLVDGSARTSTSEVGFRDRERISLLPFASQPGQSTTVRFSAADPGPRTELLDAIGRLEPFGSTAIYGALIDAYDTIDVGDAGIPSIVLMTDGEVTDGPGLGEFLAHYRSLPKERQAIPVFVILYGEANVGEMEELAKATGGEVFDALNGDLDAAFKEIRGYQ</sequence>
<dbReference type="Proteomes" id="UP001519305">
    <property type="component" value="Unassembled WGS sequence"/>
</dbReference>